<keyword evidence="8" id="KW-1133">Transmembrane helix</keyword>
<dbReference type="OrthoDB" id="8557903at2"/>
<keyword evidence="3" id="KW-0813">Transport</keyword>
<dbReference type="GO" id="GO:0009276">
    <property type="term" value="C:Gram-negative-bacterium-type cell wall"/>
    <property type="evidence" value="ECO:0007669"/>
    <property type="project" value="InterPro"/>
</dbReference>
<evidence type="ECO:0000259" key="11">
    <source>
        <dbReference type="Pfam" id="PF12693"/>
    </source>
</evidence>
<dbReference type="STRING" id="946483.Cenrod_1687"/>
<evidence type="ECO:0000256" key="4">
    <source>
        <dbReference type="ARBA" id="ARBA00022475"/>
    </source>
</evidence>
<keyword evidence="4" id="KW-1003">Cell membrane</keyword>
<dbReference type="InterPro" id="IPR043129">
    <property type="entry name" value="ATPase_NBD"/>
</dbReference>
<dbReference type="GO" id="GO:0015628">
    <property type="term" value="P:protein secretion by the type II secretion system"/>
    <property type="evidence" value="ECO:0007669"/>
    <property type="project" value="InterPro"/>
</dbReference>
<keyword evidence="6" id="KW-0812">Transmembrane</keyword>
<dbReference type="Gene3D" id="3.30.420.380">
    <property type="match status" value="1"/>
</dbReference>
<dbReference type="Pfam" id="PF05134">
    <property type="entry name" value="T2SSL"/>
    <property type="match status" value="1"/>
</dbReference>
<evidence type="ECO:0000313" key="12">
    <source>
        <dbReference type="EMBL" id="AGX87772.1"/>
    </source>
</evidence>
<dbReference type="KEGG" id="cbx:Cenrod_1687"/>
<evidence type="ECO:0000256" key="9">
    <source>
        <dbReference type="ARBA" id="ARBA00023136"/>
    </source>
</evidence>
<dbReference type="EMBL" id="CP004885">
    <property type="protein sequence ID" value="AGX87772.1"/>
    <property type="molecule type" value="Genomic_DNA"/>
</dbReference>
<comment type="subcellular location">
    <subcellularLocation>
        <location evidence="1">Cell inner membrane</location>
        <topology evidence="1">Single-pass membrane protein</topology>
    </subcellularLocation>
</comment>
<evidence type="ECO:0000256" key="3">
    <source>
        <dbReference type="ARBA" id="ARBA00022448"/>
    </source>
</evidence>
<dbReference type="Pfam" id="PF12693">
    <property type="entry name" value="GspL_C"/>
    <property type="match status" value="1"/>
</dbReference>
<dbReference type="InterPro" id="IPR007812">
    <property type="entry name" value="T2SS_protein-GspL"/>
</dbReference>
<dbReference type="InterPro" id="IPR024230">
    <property type="entry name" value="GspL_cyto_dom"/>
</dbReference>
<organism evidence="12 13">
    <name type="scientific">Candidatus Symbiobacter mobilis CR</name>
    <dbReference type="NCBI Taxonomy" id="946483"/>
    <lineage>
        <taxon>Bacteria</taxon>
        <taxon>Pseudomonadati</taxon>
        <taxon>Pseudomonadota</taxon>
        <taxon>Betaproteobacteria</taxon>
        <taxon>Burkholderiales</taxon>
        <taxon>Comamonadaceae</taxon>
    </lineage>
</organism>
<evidence type="ECO:0000256" key="8">
    <source>
        <dbReference type="ARBA" id="ARBA00022989"/>
    </source>
</evidence>
<dbReference type="PATRIC" id="fig|946483.4.peg.1705"/>
<name>U5N8P2_9BURK</name>
<keyword evidence="5" id="KW-0997">Cell inner membrane</keyword>
<dbReference type="RefSeq" id="WP_022773849.1">
    <property type="nucleotide sequence ID" value="NC_022576.1"/>
</dbReference>
<keyword evidence="13" id="KW-1185">Reference proteome</keyword>
<dbReference type="NCBIfam" id="TIGR01709">
    <property type="entry name" value="typeII_sec_gspL"/>
    <property type="match status" value="1"/>
</dbReference>
<dbReference type="SUPFAM" id="SSF53067">
    <property type="entry name" value="Actin-like ATPase domain"/>
    <property type="match status" value="1"/>
</dbReference>
<evidence type="ECO:0000256" key="6">
    <source>
        <dbReference type="ARBA" id="ARBA00022692"/>
    </source>
</evidence>
<evidence type="ECO:0000256" key="5">
    <source>
        <dbReference type="ARBA" id="ARBA00022519"/>
    </source>
</evidence>
<gene>
    <name evidence="12" type="primary">gspL</name>
    <name evidence="12" type="ORF">Cenrod_1687</name>
</gene>
<accession>U5N8P2</accession>
<evidence type="ECO:0000259" key="10">
    <source>
        <dbReference type="Pfam" id="PF05134"/>
    </source>
</evidence>
<comment type="similarity">
    <text evidence="2">Belongs to the GSP L family.</text>
</comment>
<reference evidence="12 13" key="1">
    <citation type="journal article" date="2013" name="Genome Biol.">
        <title>Genomic analysis reveals key aspects of prokaryotic symbiosis in the phototrophic consortium "Chlorochromatium aggregatum".</title>
        <authorList>
            <person name="Liu Z."/>
            <person name="Muller J."/>
            <person name="Li T."/>
            <person name="Alvey R.M."/>
            <person name="Vogl K."/>
            <person name="Frigaard N.U."/>
            <person name="Rockwell N.C."/>
            <person name="Boyd E.S."/>
            <person name="Tomsho L.P."/>
            <person name="Schuster S.C."/>
            <person name="Henke P."/>
            <person name="Rohde M."/>
            <person name="Overmann J."/>
            <person name="Bryant D.A."/>
        </authorList>
    </citation>
    <scope>NUCLEOTIDE SEQUENCE [LARGE SCALE GENOMIC DNA]</scope>
    <source>
        <strain evidence="12">CR</strain>
    </source>
</reference>
<dbReference type="Proteomes" id="UP000017184">
    <property type="component" value="Chromosome"/>
</dbReference>
<evidence type="ECO:0000256" key="1">
    <source>
        <dbReference type="ARBA" id="ARBA00004377"/>
    </source>
</evidence>
<dbReference type="GO" id="GO:0005886">
    <property type="term" value="C:plasma membrane"/>
    <property type="evidence" value="ECO:0007669"/>
    <property type="project" value="UniProtKB-SubCell"/>
</dbReference>
<feature type="domain" description="GspL periplasmic" evidence="11">
    <location>
        <begin position="293"/>
        <end position="399"/>
    </location>
</feature>
<dbReference type="InterPro" id="IPR025691">
    <property type="entry name" value="GspL_pp_dom"/>
</dbReference>
<proteinExistence type="inferred from homology"/>
<sequence length="435" mass="46198">MAMLLVVLPAGLSAGGSPSEALYEYVVDRMDGSEPLHAQGGVEELLARRAATKVAEGEEVVFLVPAQSLSWYRVALPKGSVRRSADRGGARLRAVLDGILEDHLLDDGPQLHLAVHGAPDVPVWVSACDKAWLHGHVRWLCDLGLRPARVVPECTPPALSDTLFVVGTEDDPWLIAATSPAPAAQSPEEAAPATGVAHDEGVLAVPLSAGALAWWTEREGMALPPQCVAEPAVAQVAERLLGKPPALRQRPHRLLDAAQTSWDLAQFDLPCARQDRRWARCTTLARALLRSPAWRPARAAAVAVLCCTLVGIVATALHARSALQAQRAALRSLLTQTFPHIPVVVDAPAQMERELAALQRASGALSAGDLEPLLAAMAETLPLGVTLSAVDYDSGTLRVLTSGMAANAGVQAALERKGLRVRQEGSHWIVEAVRK</sequence>
<evidence type="ECO:0000256" key="7">
    <source>
        <dbReference type="ARBA" id="ARBA00022927"/>
    </source>
</evidence>
<dbReference type="GO" id="GO:0015627">
    <property type="term" value="C:type II protein secretion system complex"/>
    <property type="evidence" value="ECO:0007669"/>
    <property type="project" value="InterPro"/>
</dbReference>
<protein>
    <submittedName>
        <fullName evidence="12">General secretion pathway protein L</fullName>
    </submittedName>
</protein>
<dbReference type="HOGENOM" id="CLU_577064_0_0_4"/>
<keyword evidence="7" id="KW-0653">Protein transport</keyword>
<keyword evidence="9" id="KW-0472">Membrane</keyword>
<dbReference type="eggNOG" id="COG3297">
    <property type="taxonomic scope" value="Bacteria"/>
</dbReference>
<feature type="domain" description="GspL cytoplasmic actin-ATPase-like" evidence="10">
    <location>
        <begin position="23"/>
        <end position="176"/>
    </location>
</feature>
<evidence type="ECO:0000313" key="13">
    <source>
        <dbReference type="Proteomes" id="UP000017184"/>
    </source>
</evidence>
<evidence type="ECO:0000256" key="2">
    <source>
        <dbReference type="ARBA" id="ARBA00005318"/>
    </source>
</evidence>
<dbReference type="AlphaFoldDB" id="U5N8P2"/>